<protein>
    <submittedName>
        <fullName evidence="1">Pecanex-like protein</fullName>
    </submittedName>
</protein>
<dbReference type="AlphaFoldDB" id="A0A5K3EXM6"/>
<evidence type="ECO:0000313" key="1">
    <source>
        <dbReference type="WBParaSite" id="MCU_003327-RA"/>
    </source>
</evidence>
<organism evidence="1">
    <name type="scientific">Mesocestoides corti</name>
    <name type="common">Flatworm</name>
    <dbReference type="NCBI Taxonomy" id="53468"/>
    <lineage>
        <taxon>Eukaryota</taxon>
        <taxon>Metazoa</taxon>
        <taxon>Spiralia</taxon>
        <taxon>Lophotrochozoa</taxon>
        <taxon>Platyhelminthes</taxon>
        <taxon>Cestoda</taxon>
        <taxon>Eucestoda</taxon>
        <taxon>Cyclophyllidea</taxon>
        <taxon>Mesocestoididae</taxon>
        <taxon>Mesocestoides</taxon>
    </lineage>
</organism>
<sequence length="163" mass="18643">EEDWYNRTGLIDQSQARATSQAPSIRVYHTGHDARCMRYLIRVLLWLAAFLPRMLLEHKKTQDWLSPGGPTCLRPDPTPQHLGQAPTTRVHHAGHAAHYILLLSRVLLWLADYFPRMPLEHRETRDWLSPGDPTCLRSDPTPHSLPLSGEAVLSFWLVSLHCS</sequence>
<proteinExistence type="predicted"/>
<accession>A0A5K3EXM6</accession>
<dbReference type="WBParaSite" id="MCU_003327-RA">
    <property type="protein sequence ID" value="MCU_003327-RA"/>
    <property type="gene ID" value="MCU_003327"/>
</dbReference>
<name>A0A5K3EXM6_MESCO</name>
<reference evidence="1" key="1">
    <citation type="submission" date="2019-11" db="UniProtKB">
        <authorList>
            <consortium name="WormBaseParasite"/>
        </authorList>
    </citation>
    <scope>IDENTIFICATION</scope>
</reference>